<evidence type="ECO:0000313" key="1">
    <source>
        <dbReference type="EMBL" id="KAG8061189.1"/>
    </source>
</evidence>
<reference evidence="1" key="2">
    <citation type="submission" date="2021-02" db="EMBL/GenBank/DDBJ databases">
        <authorList>
            <person name="Kimball J.A."/>
            <person name="Haas M.W."/>
            <person name="Macchietto M."/>
            <person name="Kono T."/>
            <person name="Duquette J."/>
            <person name="Shao M."/>
        </authorList>
    </citation>
    <scope>NUCLEOTIDE SEQUENCE</scope>
    <source>
        <tissue evidence="1">Fresh leaf tissue</tissue>
    </source>
</reference>
<comment type="caution">
    <text evidence="1">The sequence shown here is derived from an EMBL/GenBank/DDBJ whole genome shotgun (WGS) entry which is preliminary data.</text>
</comment>
<dbReference type="AlphaFoldDB" id="A0A8J5VWZ9"/>
<proteinExistence type="predicted"/>
<name>A0A8J5VWZ9_ZIZPA</name>
<protein>
    <submittedName>
        <fullName evidence="1">Uncharacterized protein</fullName>
    </submittedName>
</protein>
<reference evidence="1" key="1">
    <citation type="journal article" date="2021" name="bioRxiv">
        <title>Whole Genome Assembly and Annotation of Northern Wild Rice, Zizania palustris L., Supports a Whole Genome Duplication in the Zizania Genus.</title>
        <authorList>
            <person name="Haas M."/>
            <person name="Kono T."/>
            <person name="Macchietto M."/>
            <person name="Millas R."/>
            <person name="McGilp L."/>
            <person name="Shao M."/>
            <person name="Duquette J."/>
            <person name="Hirsch C.N."/>
            <person name="Kimball J."/>
        </authorList>
    </citation>
    <scope>NUCLEOTIDE SEQUENCE</scope>
    <source>
        <tissue evidence="1">Fresh leaf tissue</tissue>
    </source>
</reference>
<organism evidence="1 2">
    <name type="scientific">Zizania palustris</name>
    <name type="common">Northern wild rice</name>
    <dbReference type="NCBI Taxonomy" id="103762"/>
    <lineage>
        <taxon>Eukaryota</taxon>
        <taxon>Viridiplantae</taxon>
        <taxon>Streptophyta</taxon>
        <taxon>Embryophyta</taxon>
        <taxon>Tracheophyta</taxon>
        <taxon>Spermatophyta</taxon>
        <taxon>Magnoliopsida</taxon>
        <taxon>Liliopsida</taxon>
        <taxon>Poales</taxon>
        <taxon>Poaceae</taxon>
        <taxon>BOP clade</taxon>
        <taxon>Oryzoideae</taxon>
        <taxon>Oryzeae</taxon>
        <taxon>Zizaniinae</taxon>
        <taxon>Zizania</taxon>
    </lineage>
</organism>
<dbReference type="Proteomes" id="UP000729402">
    <property type="component" value="Unassembled WGS sequence"/>
</dbReference>
<keyword evidence="2" id="KW-1185">Reference proteome</keyword>
<evidence type="ECO:0000313" key="2">
    <source>
        <dbReference type="Proteomes" id="UP000729402"/>
    </source>
</evidence>
<dbReference type="EMBL" id="JAAALK010000286">
    <property type="protein sequence ID" value="KAG8061189.1"/>
    <property type="molecule type" value="Genomic_DNA"/>
</dbReference>
<sequence>MPFCAEIEKIEFIAQAPATVATGANCRKCHRSRPSHYLLPSNRAPLSLASSLLGHNSRSNHKKTPGSCAFTVLVVFLVCYSPLPSLL</sequence>
<accession>A0A8J5VWZ9</accession>
<gene>
    <name evidence="1" type="ORF">GUJ93_ZPchr0003g17854</name>
</gene>